<organism evidence="3 4">
    <name type="scientific">Exophiala dermatitidis</name>
    <name type="common">Black yeast-like fungus</name>
    <name type="synonym">Wangiella dermatitidis</name>
    <dbReference type="NCBI Taxonomy" id="5970"/>
    <lineage>
        <taxon>Eukaryota</taxon>
        <taxon>Fungi</taxon>
        <taxon>Dikarya</taxon>
        <taxon>Ascomycota</taxon>
        <taxon>Pezizomycotina</taxon>
        <taxon>Eurotiomycetes</taxon>
        <taxon>Chaetothyriomycetidae</taxon>
        <taxon>Chaetothyriales</taxon>
        <taxon>Herpotrichiellaceae</taxon>
        <taxon>Exophiala</taxon>
    </lineage>
</organism>
<proteinExistence type="predicted"/>
<keyword evidence="2" id="KW-0812">Transmembrane</keyword>
<name>A0AAN6EYN2_EXODE</name>
<dbReference type="Proteomes" id="UP001161757">
    <property type="component" value="Unassembled WGS sequence"/>
</dbReference>
<protein>
    <submittedName>
        <fullName evidence="3">Uncharacterized protein</fullName>
    </submittedName>
</protein>
<comment type="caution">
    <text evidence="3">The sequence shown here is derived from an EMBL/GenBank/DDBJ whole genome shotgun (WGS) entry which is preliminary data.</text>
</comment>
<sequence>MAGVRDPAFWRRFSMAVHLDEEKATIPDSKSASSSSSKSGIKHTDSWLERTRKKQRRTHIIGWVIALGFLAVVAAVVLVFLWFAKVGPFDQ</sequence>
<accession>A0AAN6EYN2</accession>
<feature type="compositionally biased region" description="Low complexity" evidence="1">
    <location>
        <begin position="29"/>
        <end position="39"/>
    </location>
</feature>
<feature type="region of interest" description="Disordered" evidence="1">
    <location>
        <begin position="24"/>
        <end position="53"/>
    </location>
</feature>
<feature type="transmembrane region" description="Helical" evidence="2">
    <location>
        <begin position="60"/>
        <end position="84"/>
    </location>
</feature>
<evidence type="ECO:0000313" key="4">
    <source>
        <dbReference type="Proteomes" id="UP001161757"/>
    </source>
</evidence>
<gene>
    <name evidence="3" type="ORF">HRR80_003470</name>
</gene>
<evidence type="ECO:0000313" key="3">
    <source>
        <dbReference type="EMBL" id="KAJ8992365.1"/>
    </source>
</evidence>
<keyword evidence="2" id="KW-1133">Transmembrane helix</keyword>
<dbReference type="AlphaFoldDB" id="A0AAN6EYN2"/>
<keyword evidence="2" id="KW-0472">Membrane</keyword>
<reference evidence="3" key="1">
    <citation type="submission" date="2023-01" db="EMBL/GenBank/DDBJ databases">
        <title>Exophiala dermititidis isolated from Cystic Fibrosis Patient.</title>
        <authorList>
            <person name="Kurbessoian T."/>
            <person name="Crocker A."/>
            <person name="Murante D."/>
            <person name="Hogan D.A."/>
            <person name="Stajich J.E."/>
        </authorList>
    </citation>
    <scope>NUCLEOTIDE SEQUENCE</scope>
    <source>
        <strain evidence="3">Ex8</strain>
    </source>
</reference>
<dbReference type="EMBL" id="JAJGCB010000005">
    <property type="protein sequence ID" value="KAJ8992365.1"/>
    <property type="molecule type" value="Genomic_DNA"/>
</dbReference>
<evidence type="ECO:0000256" key="1">
    <source>
        <dbReference type="SAM" id="MobiDB-lite"/>
    </source>
</evidence>
<evidence type="ECO:0000256" key="2">
    <source>
        <dbReference type="SAM" id="Phobius"/>
    </source>
</evidence>